<dbReference type="SUPFAM" id="SSF54373">
    <property type="entry name" value="FAD-linked reductases, C-terminal domain"/>
    <property type="match status" value="1"/>
</dbReference>
<dbReference type="InterPro" id="IPR036188">
    <property type="entry name" value="FAD/NAD-bd_sf"/>
</dbReference>
<evidence type="ECO:0000313" key="8">
    <source>
        <dbReference type="EMBL" id="OPB40719.1"/>
    </source>
</evidence>
<dbReference type="InterPro" id="IPR002938">
    <property type="entry name" value="FAD-bd"/>
</dbReference>
<keyword evidence="2" id="KW-0285">Flavoprotein</keyword>
<dbReference type="Proteomes" id="UP000191004">
    <property type="component" value="Unassembled WGS sequence"/>
</dbReference>
<dbReference type="PRINTS" id="PR00420">
    <property type="entry name" value="RNGMNOXGNASE"/>
</dbReference>
<comment type="similarity">
    <text evidence="1">Belongs to the paxM FAD-dependent monooxygenase family.</text>
</comment>
<dbReference type="SUPFAM" id="SSF51905">
    <property type="entry name" value="FAD/NAD(P)-binding domain"/>
    <property type="match status" value="1"/>
</dbReference>
<comment type="caution">
    <text evidence="8">The sequence shown here is derived from an EMBL/GenBank/DDBJ whole genome shotgun (WGS) entry which is preliminary data.</text>
</comment>
<organism evidence="8 9">
    <name type="scientific">Trichoderma guizhouense</name>
    <dbReference type="NCBI Taxonomy" id="1491466"/>
    <lineage>
        <taxon>Eukaryota</taxon>
        <taxon>Fungi</taxon>
        <taxon>Dikarya</taxon>
        <taxon>Ascomycota</taxon>
        <taxon>Pezizomycotina</taxon>
        <taxon>Sordariomycetes</taxon>
        <taxon>Hypocreomycetidae</taxon>
        <taxon>Hypocreales</taxon>
        <taxon>Hypocreaceae</taxon>
        <taxon>Trichoderma</taxon>
    </lineage>
</organism>
<evidence type="ECO:0000256" key="1">
    <source>
        <dbReference type="ARBA" id="ARBA00007992"/>
    </source>
</evidence>
<dbReference type="GO" id="GO:0071949">
    <property type="term" value="F:FAD binding"/>
    <property type="evidence" value="ECO:0007669"/>
    <property type="project" value="InterPro"/>
</dbReference>
<protein>
    <recommendedName>
        <fullName evidence="7">FAD-binding domain-containing protein</fullName>
    </recommendedName>
</protein>
<keyword evidence="5" id="KW-0503">Monooxygenase</keyword>
<dbReference type="InterPro" id="IPR010451">
    <property type="entry name" value="Acetoacetate_decarboxylase"/>
</dbReference>
<dbReference type="GO" id="GO:0004497">
    <property type="term" value="F:monooxygenase activity"/>
    <property type="evidence" value="ECO:0007669"/>
    <property type="project" value="UniProtKB-KW"/>
</dbReference>
<dbReference type="SUPFAM" id="SSF160104">
    <property type="entry name" value="Acetoacetate decarboxylase-like"/>
    <property type="match status" value="1"/>
</dbReference>
<evidence type="ECO:0000256" key="6">
    <source>
        <dbReference type="SAM" id="MobiDB-lite"/>
    </source>
</evidence>
<evidence type="ECO:0000256" key="3">
    <source>
        <dbReference type="ARBA" id="ARBA00022827"/>
    </source>
</evidence>
<keyword evidence="9" id="KW-1185">Reference proteome</keyword>
<dbReference type="EMBL" id="LVVK01000017">
    <property type="protein sequence ID" value="OPB40719.1"/>
    <property type="molecule type" value="Genomic_DNA"/>
</dbReference>
<dbReference type="Gene3D" id="3.50.50.60">
    <property type="entry name" value="FAD/NAD(P)-binding domain"/>
    <property type="match status" value="1"/>
</dbReference>
<dbReference type="InterPro" id="IPR050493">
    <property type="entry name" value="FAD-dep_Monooxygenase_BioMet"/>
</dbReference>
<evidence type="ECO:0000259" key="7">
    <source>
        <dbReference type="Pfam" id="PF01494"/>
    </source>
</evidence>
<keyword evidence="3" id="KW-0274">FAD</keyword>
<evidence type="ECO:0000256" key="2">
    <source>
        <dbReference type="ARBA" id="ARBA00022630"/>
    </source>
</evidence>
<proteinExistence type="inferred from homology"/>
<dbReference type="OrthoDB" id="1047367at2759"/>
<sequence length="734" mass="80292">MGSLVNLTNISQRHVVCKVAIVGGGIGGLAAAIALRKAGHEVHVYEQSAFLSEIGAAIHITPNANSVLHHLGIDHETGGGSCLGMVRFYKHTGELLKSISVTEQRHRWQNPWLQTYRVDLHRHLKETAISNYAVGMPVQLHTSSRTVSVDAHKATVTLDDGNVIQADVIIGADGVRSVARLSVCEERKYIADAPTQNAFRFMISIAKIQDDPATASFLDTVDSMDMYYADDRKVVMYLCEHGTSLNFVCCHPASLSGKSFSQGYDHKAAKASLLDVYQSFSPDLLAVMAKVSDEDVRIYPLLDMDTLPAFANDRLAVIGDAAHPFTPHLAQGAAQAIEDAAALGVMLSYLDSKDAIPERLRLFNKARYTRATLIQDMSRVTGNEPTRSNSSAEMEEWKVHDYLTYGFSHDEVHNSTQILREYMWAKALRLYWRQPLGFGPMDSPRQDALACPRPDGLSDAMSTTATVQFRTSATLLRNMFPSTVYSFAKTDTVAEASFTFQSIQNLSWLGGRGYELVMFQIHGVQHRSQCGSVRQGTYIPIVLENLADPIISGREDLGWPKLYSEIKFKNNTSVGGSLDVELSWGGVKWAVFSWGGLNANDASQSSHTAGSNSANGGNLSNGSGTGEEPVQSFSSSSEDALFVHKYIPATTDSPCRGAADADYDVLFHPTKPKVLMSQEASAAGFQILERTNKQLPTLHHVVNRLSELPILSIVEASVKKVLGQDQFMGAKKLD</sequence>
<reference evidence="8 9" key="1">
    <citation type="submission" date="2016-04" db="EMBL/GenBank/DDBJ databases">
        <title>Multiple horizontal gene transfer events from other fungi enriched the ability of the initially mycotrophic fungus Trichoderma (Ascomycota) to feed on dead plant biomass.</title>
        <authorList>
            <person name="Atanasova L."/>
            <person name="Chenthamara K."/>
            <person name="Zhang J."/>
            <person name="Grujic M."/>
            <person name="Henrissat B."/>
            <person name="Kuo A."/>
            <person name="Aertz A."/>
            <person name="Salamov A."/>
            <person name="Lipzen A."/>
            <person name="Labutti K."/>
            <person name="Barry K."/>
            <person name="Miao Y."/>
            <person name="Rahimi M.J."/>
            <person name="Shen Q."/>
            <person name="Grigoriev I.V."/>
            <person name="Kubicek C.P."/>
            <person name="Druzhinina I.S."/>
        </authorList>
    </citation>
    <scope>NUCLEOTIDE SEQUENCE [LARGE SCALE GENOMIC DNA]</scope>
    <source>
        <strain evidence="8 9">NJAU 4742</strain>
    </source>
</reference>
<dbReference type="PANTHER" id="PTHR13789:SF261">
    <property type="entry name" value="HYDROXYLASE, PUTATIVE (AFU_ORTHOLOGUE AFUA_7G00590)-RELATED"/>
    <property type="match status" value="1"/>
</dbReference>
<dbReference type="InterPro" id="IPR023375">
    <property type="entry name" value="ADC_dom_sf"/>
</dbReference>
<evidence type="ECO:0000313" key="9">
    <source>
        <dbReference type="Proteomes" id="UP000191004"/>
    </source>
</evidence>
<feature type="domain" description="FAD-binding" evidence="7">
    <location>
        <begin position="17"/>
        <end position="374"/>
    </location>
</feature>
<dbReference type="Gene3D" id="2.40.400.10">
    <property type="entry name" value="Acetoacetate decarboxylase-like"/>
    <property type="match status" value="1"/>
</dbReference>
<accession>A0A1T3CHZ4</accession>
<keyword evidence="4" id="KW-0560">Oxidoreductase</keyword>
<dbReference type="AlphaFoldDB" id="A0A1T3CHZ4"/>
<feature type="region of interest" description="Disordered" evidence="6">
    <location>
        <begin position="603"/>
        <end position="632"/>
    </location>
</feature>
<dbReference type="Pfam" id="PF06314">
    <property type="entry name" value="ADC"/>
    <property type="match status" value="1"/>
</dbReference>
<dbReference type="GO" id="GO:0016829">
    <property type="term" value="F:lyase activity"/>
    <property type="evidence" value="ECO:0007669"/>
    <property type="project" value="InterPro"/>
</dbReference>
<dbReference type="PANTHER" id="PTHR13789">
    <property type="entry name" value="MONOOXYGENASE"/>
    <property type="match status" value="1"/>
</dbReference>
<name>A0A1T3CHZ4_9HYPO</name>
<evidence type="ECO:0000256" key="4">
    <source>
        <dbReference type="ARBA" id="ARBA00023002"/>
    </source>
</evidence>
<feature type="compositionally biased region" description="Low complexity" evidence="6">
    <location>
        <begin position="605"/>
        <end position="622"/>
    </location>
</feature>
<dbReference type="Pfam" id="PF01494">
    <property type="entry name" value="FAD_binding_3"/>
    <property type="match status" value="1"/>
</dbReference>
<evidence type="ECO:0000256" key="5">
    <source>
        <dbReference type="ARBA" id="ARBA00023033"/>
    </source>
</evidence>
<gene>
    <name evidence="8" type="ORF">A0O28_0007990</name>
</gene>